<name>A0A1J1HZP7_9DIPT</name>
<keyword evidence="4" id="KW-0963">Cytoplasm</keyword>
<keyword evidence="3" id="KW-0343">GTPase activation</keyword>
<dbReference type="AlphaFoldDB" id="A0A1J1HZP7"/>
<reference evidence="7 8" key="1">
    <citation type="submission" date="2015-04" db="EMBL/GenBank/DDBJ databases">
        <authorList>
            <person name="Syromyatnikov M.Y."/>
            <person name="Popov V.N."/>
        </authorList>
    </citation>
    <scope>NUCLEOTIDE SEQUENCE [LARGE SCALE GENOMIC DNA]</scope>
</reference>
<dbReference type="InterPro" id="IPR032839">
    <property type="entry name" value="RAB3GAP_N"/>
</dbReference>
<dbReference type="Proteomes" id="UP000183832">
    <property type="component" value="Unassembled WGS sequence"/>
</dbReference>
<evidence type="ECO:0000313" key="8">
    <source>
        <dbReference type="Proteomes" id="UP000183832"/>
    </source>
</evidence>
<organism evidence="7 8">
    <name type="scientific">Clunio marinus</name>
    <dbReference type="NCBI Taxonomy" id="568069"/>
    <lineage>
        <taxon>Eukaryota</taxon>
        <taxon>Metazoa</taxon>
        <taxon>Ecdysozoa</taxon>
        <taxon>Arthropoda</taxon>
        <taxon>Hexapoda</taxon>
        <taxon>Insecta</taxon>
        <taxon>Pterygota</taxon>
        <taxon>Neoptera</taxon>
        <taxon>Endopterygota</taxon>
        <taxon>Diptera</taxon>
        <taxon>Nematocera</taxon>
        <taxon>Chironomoidea</taxon>
        <taxon>Chironomidae</taxon>
        <taxon>Clunio</taxon>
    </lineage>
</organism>
<keyword evidence="8" id="KW-1185">Reference proteome</keyword>
<dbReference type="InterPro" id="IPR026059">
    <property type="entry name" value="Rab3GAP2"/>
</dbReference>
<feature type="domain" description="Rab3GAP regulatory subunit C-terminal" evidence="6">
    <location>
        <begin position="696"/>
        <end position="1249"/>
    </location>
</feature>
<evidence type="ECO:0000256" key="1">
    <source>
        <dbReference type="ARBA" id="ARBA00004496"/>
    </source>
</evidence>
<dbReference type="Pfam" id="PF14655">
    <property type="entry name" value="RAB3GAP2_N"/>
    <property type="match status" value="1"/>
</dbReference>
<proteinExistence type="inferred from homology"/>
<evidence type="ECO:0000256" key="2">
    <source>
        <dbReference type="ARBA" id="ARBA00008153"/>
    </source>
</evidence>
<dbReference type="STRING" id="568069.A0A1J1HZP7"/>
<dbReference type="InterPro" id="IPR029257">
    <property type="entry name" value="RAB3GAP2_C"/>
</dbReference>
<accession>A0A1J1HZP7</accession>
<comment type="similarity">
    <text evidence="2">Belongs to the Rab3-GAP regulatory subunit family.</text>
</comment>
<feature type="domain" description="Rab3-GAP regulatory subunit N-terminal" evidence="5">
    <location>
        <begin position="35"/>
        <end position="419"/>
    </location>
</feature>
<dbReference type="PANTHER" id="PTHR12472">
    <property type="entry name" value="RAB3-GAP REGULATORY DOMAIN"/>
    <property type="match status" value="1"/>
</dbReference>
<dbReference type="EMBL" id="CVRI01000036">
    <property type="protein sequence ID" value="CRK93002.1"/>
    <property type="molecule type" value="Genomic_DNA"/>
</dbReference>
<dbReference type="Pfam" id="PF14656">
    <property type="entry name" value="RAB3GAP2_C"/>
    <property type="match status" value="1"/>
</dbReference>
<evidence type="ECO:0000256" key="3">
    <source>
        <dbReference type="ARBA" id="ARBA00022468"/>
    </source>
</evidence>
<evidence type="ECO:0000259" key="6">
    <source>
        <dbReference type="Pfam" id="PF14656"/>
    </source>
</evidence>
<gene>
    <name evidence="7" type="ORF">CLUMA_CG006543</name>
</gene>
<evidence type="ECO:0000313" key="7">
    <source>
        <dbReference type="EMBL" id="CRK93002.1"/>
    </source>
</evidence>
<evidence type="ECO:0000256" key="4">
    <source>
        <dbReference type="ARBA" id="ARBA00022490"/>
    </source>
</evidence>
<protein>
    <submittedName>
        <fullName evidence="7">CLUMA_CG006543, isoform A</fullName>
    </submittedName>
</protein>
<sequence length="1261" mass="145329">MSCEIHTSALVENLNEVQSFFGLSGIKDKSWLHGVYIAICNDFLCFGYGSKIVILNSKYDKDQQQKVFGNSSRNVQLEDENQIITSISSTSIIGGSSYVDWICIMVGLSTGDVEFYSENGTKLYQKQLHNESVINMRIVAEEIIIFYPSCIIVIQMDHLVPLLKTLKEMYSKSKTTKVDQMDKDFMLTFKKWDYRSKEIVISDALMIPQQKTCVFDHLVSESLELGFTKKYRITPSQHASIITIGSKPFLSFHSAREGFRQNVFTDVAKAVVNKITSRLPSWLTGSQSQQSVERVEDVENVCETLYSRYELNDYQRLGCNIYLAPLQYSVAVATDNLGRILLIDTSTGIAIRMWKGYREAQCGFIEITEARKRKEQFSEFRRSGLFLIIYAPRKAIIEIWCLRKGPKIATFQACKNGFLIYNCHDGHKLSKSNRTSCQFFDADDNSLKTFSIPFHCILSEANSKSAEDFHYLKRLKILLKNVDFTDENTIHCITELLEKFKTPEIKLKCLELLTSYRKSEPMIIKKAIEIFLKSLLIDSKDGGNDENEGKESSEIQDEIYRNQLSTSCHNYKSLIECYLLAKGQSKDCETSKNEDIELMDNEYLTVQRIAELMSLTKNKEHAHGSKNVTFKDNEESIVSFLTGFVVHSDSIFINNEHQKNAYDQIGSVLFTNAWFNLIPMTNLLDIFALSRINSEDIMKCFLNFWLQQDVTCADENFILAEMTKFKEVLTQVCLYAGGSVTYAYNSICLFWQNVREYLLESSNPINSLLAAIICKNFALKKQDESQEFGFEQVTQEECQWTLLTEKLNDVAVLSIFINQFASSNTNHKYDVPNISLKKILNDGKGIISELVASWLIGVDFPINLIFTSSSDENIETDKRNVIKKLEILREYFPYSLNAAVILCHVIWELLSARWSKKLSEIQYLKNGIEYLGLFEEKDYHLKQGLCVLLWNANFKIPLKATQKLINKTGRLPREKLCLQHTMIPDFLMPQFLEQTLVFLEHFRSCTTYNKLEFKCEEILTQGYSVSSLSLIELIMQQQSGNLPLLNLHFEMVKVLELIAFLGIKYRRPMETLFDEVCNKTFFMDLNKPLTYSIVKPDGIRQSVRIFFLMKAITSTIDLIIECQQKIYLDDHFKWIQKIKELGTIWDLDINDLERHQIQELFMNGYDDMADELLEKVLEPEKIVKKLLDIAAKRLDLHLQDSRSNWKHVASGGSLLTNYLEIVKDDPVLTNVKASNLEKLYRLTYKIFQIASLKNFSDSKTL</sequence>
<evidence type="ECO:0000259" key="5">
    <source>
        <dbReference type="Pfam" id="PF14655"/>
    </source>
</evidence>
<feature type="non-terminal residue" evidence="7">
    <location>
        <position position="1261"/>
    </location>
</feature>
<dbReference type="GO" id="GO:0005096">
    <property type="term" value="F:GTPase activator activity"/>
    <property type="evidence" value="ECO:0007669"/>
    <property type="project" value="UniProtKB-KW"/>
</dbReference>
<comment type="subcellular location">
    <subcellularLocation>
        <location evidence="1">Cytoplasm</location>
    </subcellularLocation>
</comment>
<dbReference type="OrthoDB" id="2019917at2759"/>
<dbReference type="PANTHER" id="PTHR12472:SF0">
    <property type="entry name" value="RAB3 GTPASE-ACTIVATING PROTEIN NON-CATALYTIC SUBUNIT"/>
    <property type="match status" value="1"/>
</dbReference>
<dbReference type="GO" id="GO:0005737">
    <property type="term" value="C:cytoplasm"/>
    <property type="evidence" value="ECO:0007669"/>
    <property type="project" value="UniProtKB-SubCell"/>
</dbReference>